<organism evidence="1 2">
    <name type="scientific">Arachis duranensis</name>
    <name type="common">Wild peanut</name>
    <dbReference type="NCBI Taxonomy" id="130453"/>
    <lineage>
        <taxon>Eukaryota</taxon>
        <taxon>Viridiplantae</taxon>
        <taxon>Streptophyta</taxon>
        <taxon>Embryophyta</taxon>
        <taxon>Tracheophyta</taxon>
        <taxon>Spermatophyta</taxon>
        <taxon>Magnoliopsida</taxon>
        <taxon>eudicotyledons</taxon>
        <taxon>Gunneridae</taxon>
        <taxon>Pentapetalae</taxon>
        <taxon>rosids</taxon>
        <taxon>fabids</taxon>
        <taxon>Fabales</taxon>
        <taxon>Fabaceae</taxon>
        <taxon>Papilionoideae</taxon>
        <taxon>50 kb inversion clade</taxon>
        <taxon>dalbergioids sensu lato</taxon>
        <taxon>Dalbergieae</taxon>
        <taxon>Pterocarpus clade</taxon>
        <taxon>Arachis</taxon>
    </lineage>
</organism>
<gene>
    <name evidence="2 3 4" type="primary">LOC107491319</name>
</gene>
<evidence type="ECO:0000313" key="3">
    <source>
        <dbReference type="RefSeq" id="XP_052117312.1"/>
    </source>
</evidence>
<proteinExistence type="predicted"/>
<dbReference type="RefSeq" id="XP_052117311.1">
    <property type="nucleotide sequence ID" value="XM_052261351.1"/>
</dbReference>
<dbReference type="Proteomes" id="UP000515211">
    <property type="component" value="Chromosome 5"/>
</dbReference>
<dbReference type="GeneID" id="107491319"/>
<dbReference type="AlphaFoldDB" id="A0A9C6TIR4"/>
<reference evidence="1" key="1">
    <citation type="journal article" date="2016" name="Nat. Genet.">
        <title>The genome sequences of Arachis duranensis and Arachis ipaensis, the diploid ancestors of cultivated peanut.</title>
        <authorList>
            <person name="Bertioli D.J."/>
            <person name="Cannon S.B."/>
            <person name="Froenicke L."/>
            <person name="Huang G."/>
            <person name="Farmer A.D."/>
            <person name="Cannon E.K."/>
            <person name="Liu X."/>
            <person name="Gao D."/>
            <person name="Clevenger J."/>
            <person name="Dash S."/>
            <person name="Ren L."/>
            <person name="Moretzsohn M.C."/>
            <person name="Shirasawa K."/>
            <person name="Huang W."/>
            <person name="Vidigal B."/>
            <person name="Abernathy B."/>
            <person name="Chu Y."/>
            <person name="Niederhuth C.E."/>
            <person name="Umale P."/>
            <person name="Araujo A.C."/>
            <person name="Kozik A."/>
            <person name="Kim K.D."/>
            <person name="Burow M.D."/>
            <person name="Varshney R.K."/>
            <person name="Wang X."/>
            <person name="Zhang X."/>
            <person name="Barkley N."/>
            <person name="Guimaraes P.M."/>
            <person name="Isobe S."/>
            <person name="Guo B."/>
            <person name="Liao B."/>
            <person name="Stalker H.T."/>
            <person name="Schmitz R.J."/>
            <person name="Scheffler B.E."/>
            <person name="Leal-Bertioli S.C."/>
            <person name="Xun X."/>
            <person name="Jackson S.A."/>
            <person name="Michelmore R."/>
            <person name="Ozias-Akins P."/>
        </authorList>
    </citation>
    <scope>NUCLEOTIDE SEQUENCE [LARGE SCALE GENOMIC DNA]</scope>
    <source>
        <strain evidence="1">cv. V14167</strain>
    </source>
</reference>
<keyword evidence="1" id="KW-1185">Reference proteome</keyword>
<protein>
    <submittedName>
        <fullName evidence="2 3">Uncharacterized protein LOC107491319</fullName>
    </submittedName>
</protein>
<sequence>MWTPKRVIRRLKMMTITIILRTVITVLGRVKWLLRTVERMLRLTMTEALYLAQKVMIYQTFLWLIKKLVIQVMIKDCRPLQREPPVSQELVVYEAPNRFLDELREKVYLYYVTTDDGSSVMMLEHSKVIAIGFDHHLARTDTTSAKLGLWISNHLMHFVIEFLNAEGADDQLEECVCLSPYMMLMHFVIEFLNAEGADDQLEECVCLSPYMMLSDLRHY</sequence>
<dbReference type="RefSeq" id="XP_052117312.1">
    <property type="nucleotide sequence ID" value="XM_052261352.1"/>
</dbReference>
<accession>A0A9C6TIR4</accession>
<evidence type="ECO:0000313" key="4">
    <source>
        <dbReference type="RefSeq" id="XP_052117313.1"/>
    </source>
</evidence>
<name>A0A9C6TIR4_ARADU</name>
<evidence type="ECO:0000313" key="1">
    <source>
        <dbReference type="Proteomes" id="UP000515211"/>
    </source>
</evidence>
<dbReference type="RefSeq" id="XP_052117313.1">
    <property type="nucleotide sequence ID" value="XM_052261353.1"/>
</dbReference>
<dbReference type="KEGG" id="adu:107491319"/>
<reference evidence="2 3" key="2">
    <citation type="submission" date="2025-04" db="UniProtKB">
        <authorList>
            <consortium name="RefSeq"/>
        </authorList>
    </citation>
    <scope>IDENTIFICATION</scope>
    <source>
        <tissue evidence="2 3">Whole plant</tissue>
    </source>
</reference>
<evidence type="ECO:0000313" key="2">
    <source>
        <dbReference type="RefSeq" id="XP_052117311.1"/>
    </source>
</evidence>